<feature type="domain" description="S-adenosylmethionine synthetase central" evidence="3">
    <location>
        <begin position="105"/>
        <end position="128"/>
    </location>
</feature>
<dbReference type="InterPro" id="IPR022636">
    <property type="entry name" value="S-AdoMet_synthetase_sfam"/>
</dbReference>
<dbReference type="PROSITE" id="PS00376">
    <property type="entry name" value="ADOMET_SYNTHASE_1"/>
    <property type="match status" value="1"/>
</dbReference>
<dbReference type="AlphaFoldDB" id="A0A0G0MTQ3"/>
<name>A0A0G0MTQ3_9BACT</name>
<dbReference type="InterPro" id="IPR022631">
    <property type="entry name" value="ADOMET_SYNTHASE_CS"/>
</dbReference>
<dbReference type="InterPro" id="IPR022629">
    <property type="entry name" value="S-AdoMet_synt_central"/>
</dbReference>
<evidence type="ECO:0000259" key="2">
    <source>
        <dbReference type="Pfam" id="PF00438"/>
    </source>
</evidence>
<dbReference type="Pfam" id="PF00438">
    <property type="entry name" value="S-AdoMet_synt_N"/>
    <property type="match status" value="1"/>
</dbReference>
<evidence type="ECO:0000313" key="5">
    <source>
        <dbReference type="Proteomes" id="UP000033935"/>
    </source>
</evidence>
<proteinExistence type="predicted"/>
<dbReference type="InterPro" id="IPR002133">
    <property type="entry name" value="S-AdoMet_synthetase"/>
</dbReference>
<accession>A0A0G0MTQ3</accession>
<dbReference type="Gene3D" id="3.30.300.10">
    <property type="match status" value="2"/>
</dbReference>
<reference evidence="4 5" key="1">
    <citation type="journal article" date="2015" name="Nature">
        <title>rRNA introns, odd ribosomes, and small enigmatic genomes across a large radiation of phyla.</title>
        <authorList>
            <person name="Brown C.T."/>
            <person name="Hug L.A."/>
            <person name="Thomas B.C."/>
            <person name="Sharon I."/>
            <person name="Castelle C.J."/>
            <person name="Singh A."/>
            <person name="Wilkins M.J."/>
            <person name="Williams K.H."/>
            <person name="Banfield J.F."/>
        </authorList>
    </citation>
    <scope>NUCLEOTIDE SEQUENCE [LARGE SCALE GENOMIC DNA]</scope>
</reference>
<dbReference type="GO" id="GO:0046872">
    <property type="term" value="F:metal ion binding"/>
    <property type="evidence" value="ECO:0007669"/>
    <property type="project" value="UniProtKB-KW"/>
</dbReference>
<dbReference type="Pfam" id="PF02772">
    <property type="entry name" value="S-AdoMet_synt_M"/>
    <property type="match status" value="1"/>
</dbReference>
<dbReference type="PANTHER" id="PTHR11964">
    <property type="entry name" value="S-ADENOSYLMETHIONINE SYNTHETASE"/>
    <property type="match status" value="1"/>
</dbReference>
<dbReference type="EMBL" id="LBWG01000019">
    <property type="protein sequence ID" value="KKR03796.1"/>
    <property type="molecule type" value="Genomic_DNA"/>
</dbReference>
<dbReference type="InterPro" id="IPR022628">
    <property type="entry name" value="S-AdoMet_synt_N"/>
</dbReference>
<evidence type="ECO:0000256" key="1">
    <source>
        <dbReference type="ARBA" id="ARBA00022723"/>
    </source>
</evidence>
<evidence type="ECO:0000259" key="3">
    <source>
        <dbReference type="Pfam" id="PF02772"/>
    </source>
</evidence>
<gene>
    <name evidence="4" type="ORF">UT30_C0019G0032</name>
</gene>
<dbReference type="PATRIC" id="fig|1618995.3.peg.826"/>
<feature type="domain" description="S-adenosylmethionine synthetase N-terminal" evidence="2">
    <location>
        <begin position="7"/>
        <end position="83"/>
    </location>
</feature>
<protein>
    <submittedName>
        <fullName evidence="4">S-adenosylmethionine synthase</fullName>
    </submittedName>
</protein>
<dbReference type="GO" id="GO:0004478">
    <property type="term" value="F:methionine adenosyltransferase activity"/>
    <property type="evidence" value="ECO:0007669"/>
    <property type="project" value="InterPro"/>
</dbReference>
<comment type="caution">
    <text evidence="4">The sequence shown here is derived from an EMBL/GenBank/DDBJ whole genome shotgun (WGS) entry which is preliminary data.</text>
</comment>
<dbReference type="SUPFAM" id="SSF55973">
    <property type="entry name" value="S-adenosylmethionine synthetase"/>
    <property type="match status" value="2"/>
</dbReference>
<sequence length="131" mass="14219">MSLIPSVYTVECVTKGHPDRVCDQIADRILKEITDLDPDAHVAVEVFGCKGILTIGGEVTTKVQVDYEFLAREVLDKVGYHDPIEVRVHLIAQSPEIHSAVDIGGAGDQGIMYGYATDETQTFMPLGGFVA</sequence>
<dbReference type="GO" id="GO:0005524">
    <property type="term" value="F:ATP binding"/>
    <property type="evidence" value="ECO:0007669"/>
    <property type="project" value="InterPro"/>
</dbReference>
<keyword evidence="1" id="KW-0479">Metal-binding</keyword>
<dbReference type="Proteomes" id="UP000033935">
    <property type="component" value="Unassembled WGS sequence"/>
</dbReference>
<evidence type="ECO:0000313" key="4">
    <source>
        <dbReference type="EMBL" id="KKR03796.1"/>
    </source>
</evidence>
<dbReference type="GO" id="GO:0006556">
    <property type="term" value="P:S-adenosylmethionine biosynthetic process"/>
    <property type="evidence" value="ECO:0007669"/>
    <property type="project" value="InterPro"/>
</dbReference>
<organism evidence="4 5">
    <name type="scientific">Candidatus Uhrbacteria bacterium GW2011_GWF2_39_13</name>
    <dbReference type="NCBI Taxonomy" id="1618995"/>
    <lineage>
        <taxon>Bacteria</taxon>
        <taxon>Candidatus Uhriibacteriota</taxon>
    </lineage>
</organism>